<dbReference type="CDD" id="cd01392">
    <property type="entry name" value="HTH_LacI"/>
    <property type="match status" value="1"/>
</dbReference>
<evidence type="ECO:0000256" key="2">
    <source>
        <dbReference type="ARBA" id="ARBA00023125"/>
    </source>
</evidence>
<keyword evidence="7" id="KW-1185">Reference proteome</keyword>
<keyword evidence="3" id="KW-0804">Transcription</keyword>
<sequence>MRYVTIKDIAVALGLSKSTVSRALSGDSKNVSKETLQKIVETANEMGYRRNELAVNLRLRSTRIIGIMVPEMTTTFSMSFITAAQSLLNQQGYRVILALSDENPETERVNLTMFDNARVEGILISACHNTANLDVYQSFLDRHIPIVLFDRTISNISVPGVKSNDYTQSFFMVEHLIRSGKKQILHLTGPRHIQNTIDRKKGYRDALAKFHIPYDSRYAIESGISVEDGANAIKKVLSLDIPFDAVFCFTETQALGAKRTLQEHNIAIPSEVAICCMSGTALSTLVHPPLTAVEQQVDEMATIAVRLILEKINDFSIPDQTITLESNIIIRKSTVE</sequence>
<proteinExistence type="predicted"/>
<gene>
    <name evidence="6" type="ORF">SAMN05444350_10141</name>
</gene>
<dbReference type="EMBL" id="FQZN01000001">
    <property type="protein sequence ID" value="SHI31450.1"/>
    <property type="molecule type" value="Genomic_DNA"/>
</dbReference>
<dbReference type="InterPro" id="IPR010982">
    <property type="entry name" value="Lambda_DNA-bd_dom_sf"/>
</dbReference>
<dbReference type="PANTHER" id="PTHR30146">
    <property type="entry name" value="LACI-RELATED TRANSCRIPTIONAL REPRESSOR"/>
    <property type="match status" value="1"/>
</dbReference>
<dbReference type="CDD" id="cd06267">
    <property type="entry name" value="PBP1_LacI_sugar_binding-like"/>
    <property type="match status" value="1"/>
</dbReference>
<evidence type="ECO:0000259" key="4">
    <source>
        <dbReference type="PROSITE" id="PS50932"/>
    </source>
</evidence>
<dbReference type="PROSITE" id="PS50943">
    <property type="entry name" value="HTH_CROC1"/>
    <property type="match status" value="1"/>
</dbReference>
<reference evidence="7" key="1">
    <citation type="submission" date="2016-11" db="EMBL/GenBank/DDBJ databases">
        <authorList>
            <person name="Varghese N."/>
            <person name="Submissions S."/>
        </authorList>
    </citation>
    <scope>NUCLEOTIDE SEQUENCE [LARGE SCALE GENOMIC DNA]</scope>
    <source>
        <strain evidence="7">DSM 26884</strain>
    </source>
</reference>
<evidence type="ECO:0000313" key="7">
    <source>
        <dbReference type="Proteomes" id="UP000184192"/>
    </source>
</evidence>
<dbReference type="SUPFAM" id="SSF53822">
    <property type="entry name" value="Periplasmic binding protein-like I"/>
    <property type="match status" value="1"/>
</dbReference>
<dbReference type="SUPFAM" id="SSF47413">
    <property type="entry name" value="lambda repressor-like DNA-binding domains"/>
    <property type="match status" value="1"/>
</dbReference>
<evidence type="ECO:0000256" key="1">
    <source>
        <dbReference type="ARBA" id="ARBA00023015"/>
    </source>
</evidence>
<name>A0A1M6A4R9_9BACE</name>
<keyword evidence="2" id="KW-0238">DNA-binding</keyword>
<dbReference type="PROSITE" id="PS50932">
    <property type="entry name" value="HTH_LACI_2"/>
    <property type="match status" value="1"/>
</dbReference>
<dbReference type="InterPro" id="IPR001761">
    <property type="entry name" value="Peripla_BP/Lac1_sug-bd_dom"/>
</dbReference>
<dbReference type="PANTHER" id="PTHR30146:SF109">
    <property type="entry name" value="HTH-TYPE TRANSCRIPTIONAL REGULATOR GALS"/>
    <property type="match status" value="1"/>
</dbReference>
<organism evidence="6 7">
    <name type="scientific">Bacteroides stercorirosoris</name>
    <dbReference type="NCBI Taxonomy" id="871324"/>
    <lineage>
        <taxon>Bacteria</taxon>
        <taxon>Pseudomonadati</taxon>
        <taxon>Bacteroidota</taxon>
        <taxon>Bacteroidia</taxon>
        <taxon>Bacteroidales</taxon>
        <taxon>Bacteroidaceae</taxon>
        <taxon>Bacteroides</taxon>
    </lineage>
</organism>
<protein>
    <submittedName>
        <fullName evidence="6">Transcriptional regulator, LacI family</fullName>
    </submittedName>
</protein>
<dbReference type="Pfam" id="PF00532">
    <property type="entry name" value="Peripla_BP_1"/>
    <property type="match status" value="1"/>
</dbReference>
<dbReference type="GeneID" id="92710298"/>
<dbReference type="Gene3D" id="1.10.260.40">
    <property type="entry name" value="lambda repressor-like DNA-binding domains"/>
    <property type="match status" value="1"/>
</dbReference>
<dbReference type="InterPro" id="IPR028082">
    <property type="entry name" value="Peripla_BP_I"/>
</dbReference>
<dbReference type="RefSeq" id="WP_025831896.1">
    <property type="nucleotide sequence ID" value="NZ_CAJKGR010000059.1"/>
</dbReference>
<dbReference type="Pfam" id="PF00356">
    <property type="entry name" value="LacI"/>
    <property type="match status" value="1"/>
</dbReference>
<dbReference type="eggNOG" id="COG1609">
    <property type="taxonomic scope" value="Bacteria"/>
</dbReference>
<feature type="domain" description="HTH cro/C1-type" evidence="5">
    <location>
        <begin position="5"/>
        <end position="41"/>
    </location>
</feature>
<keyword evidence="1" id="KW-0805">Transcription regulation</keyword>
<dbReference type="AlphaFoldDB" id="A0A1M6A4R9"/>
<dbReference type="Proteomes" id="UP000184192">
    <property type="component" value="Unassembled WGS sequence"/>
</dbReference>
<evidence type="ECO:0000259" key="5">
    <source>
        <dbReference type="PROSITE" id="PS50943"/>
    </source>
</evidence>
<evidence type="ECO:0000313" key="6">
    <source>
        <dbReference type="EMBL" id="SHI31450.1"/>
    </source>
</evidence>
<accession>A0A1M6A4R9</accession>
<dbReference type="InterPro" id="IPR000843">
    <property type="entry name" value="HTH_LacI"/>
</dbReference>
<dbReference type="InterPro" id="IPR001387">
    <property type="entry name" value="Cro/C1-type_HTH"/>
</dbReference>
<dbReference type="GO" id="GO:0000976">
    <property type="term" value="F:transcription cis-regulatory region binding"/>
    <property type="evidence" value="ECO:0007669"/>
    <property type="project" value="TreeGrafter"/>
</dbReference>
<dbReference type="SMART" id="SM00354">
    <property type="entry name" value="HTH_LACI"/>
    <property type="match status" value="1"/>
</dbReference>
<dbReference type="GO" id="GO:0003700">
    <property type="term" value="F:DNA-binding transcription factor activity"/>
    <property type="evidence" value="ECO:0007669"/>
    <property type="project" value="TreeGrafter"/>
</dbReference>
<evidence type="ECO:0000256" key="3">
    <source>
        <dbReference type="ARBA" id="ARBA00023163"/>
    </source>
</evidence>
<dbReference type="Gene3D" id="3.40.50.2300">
    <property type="match status" value="2"/>
</dbReference>
<feature type="domain" description="HTH lacI-type" evidence="4">
    <location>
        <begin position="4"/>
        <end position="59"/>
    </location>
</feature>